<dbReference type="EMBL" id="JANAWD010000042">
    <property type="protein sequence ID" value="KAJ3489577.1"/>
    <property type="molecule type" value="Genomic_DNA"/>
</dbReference>
<keyword evidence="3" id="KW-1185">Reference proteome</keyword>
<protein>
    <recommendedName>
        <fullName evidence="4">Hydrophobin</fullName>
    </recommendedName>
</protein>
<feature type="signal peptide" evidence="1">
    <location>
        <begin position="1"/>
        <end position="25"/>
    </location>
</feature>
<feature type="chain" id="PRO_5042228838" description="Hydrophobin" evidence="1">
    <location>
        <begin position="26"/>
        <end position="115"/>
    </location>
</feature>
<gene>
    <name evidence="2" type="ORF">NLI96_g2022</name>
</gene>
<proteinExistence type="predicted"/>
<evidence type="ECO:0000256" key="1">
    <source>
        <dbReference type="SAM" id="SignalP"/>
    </source>
</evidence>
<keyword evidence="1" id="KW-0732">Signal</keyword>
<dbReference type="AlphaFoldDB" id="A0AAD5YMD6"/>
<reference evidence="2" key="1">
    <citation type="submission" date="2022-07" db="EMBL/GenBank/DDBJ databases">
        <title>Genome Sequence of Physisporinus lineatus.</title>
        <authorList>
            <person name="Buettner E."/>
        </authorList>
    </citation>
    <scope>NUCLEOTIDE SEQUENCE</scope>
    <source>
        <strain evidence="2">VT162</strain>
    </source>
</reference>
<evidence type="ECO:0000313" key="3">
    <source>
        <dbReference type="Proteomes" id="UP001212997"/>
    </source>
</evidence>
<evidence type="ECO:0008006" key="4">
    <source>
        <dbReference type="Google" id="ProtNLM"/>
    </source>
</evidence>
<name>A0AAD5YMD6_9APHY</name>
<evidence type="ECO:0000313" key="2">
    <source>
        <dbReference type="EMBL" id="KAJ3489577.1"/>
    </source>
</evidence>
<sequence length="115" mass="11759">MLALFTTPILFATVLCAIFANGAAASETKCGPGEAATCCKQIVNRMSLLKFLPLSQAFPQVGGGSQLNQIATGCDFRGAVPQSEPSEDQCPYVLCCAESGDGGINSVGLGCLSHA</sequence>
<comment type="caution">
    <text evidence="2">The sequence shown here is derived from an EMBL/GenBank/DDBJ whole genome shotgun (WGS) entry which is preliminary data.</text>
</comment>
<organism evidence="2 3">
    <name type="scientific">Meripilus lineatus</name>
    <dbReference type="NCBI Taxonomy" id="2056292"/>
    <lineage>
        <taxon>Eukaryota</taxon>
        <taxon>Fungi</taxon>
        <taxon>Dikarya</taxon>
        <taxon>Basidiomycota</taxon>
        <taxon>Agaricomycotina</taxon>
        <taxon>Agaricomycetes</taxon>
        <taxon>Polyporales</taxon>
        <taxon>Meripilaceae</taxon>
        <taxon>Meripilus</taxon>
    </lineage>
</organism>
<accession>A0AAD5YMD6</accession>
<dbReference type="Proteomes" id="UP001212997">
    <property type="component" value="Unassembled WGS sequence"/>
</dbReference>